<keyword evidence="3" id="KW-1185">Reference proteome</keyword>
<feature type="compositionally biased region" description="Polar residues" evidence="1">
    <location>
        <begin position="116"/>
        <end position="127"/>
    </location>
</feature>
<evidence type="ECO:0000313" key="2">
    <source>
        <dbReference type="EMBL" id="KAK3795574.1"/>
    </source>
</evidence>
<gene>
    <name evidence="2" type="ORF">RRG08_013299</name>
</gene>
<dbReference type="EMBL" id="JAWDGP010001032">
    <property type="protein sequence ID" value="KAK3795574.1"/>
    <property type="molecule type" value="Genomic_DNA"/>
</dbReference>
<comment type="caution">
    <text evidence="2">The sequence shown here is derived from an EMBL/GenBank/DDBJ whole genome shotgun (WGS) entry which is preliminary data.</text>
</comment>
<evidence type="ECO:0000256" key="1">
    <source>
        <dbReference type="SAM" id="MobiDB-lite"/>
    </source>
</evidence>
<organism evidence="2 3">
    <name type="scientific">Elysia crispata</name>
    <name type="common">lettuce slug</name>
    <dbReference type="NCBI Taxonomy" id="231223"/>
    <lineage>
        <taxon>Eukaryota</taxon>
        <taxon>Metazoa</taxon>
        <taxon>Spiralia</taxon>
        <taxon>Lophotrochozoa</taxon>
        <taxon>Mollusca</taxon>
        <taxon>Gastropoda</taxon>
        <taxon>Heterobranchia</taxon>
        <taxon>Euthyneura</taxon>
        <taxon>Panpulmonata</taxon>
        <taxon>Sacoglossa</taxon>
        <taxon>Placobranchoidea</taxon>
        <taxon>Plakobranchidae</taxon>
        <taxon>Elysia</taxon>
    </lineage>
</organism>
<feature type="compositionally biased region" description="Basic and acidic residues" evidence="1">
    <location>
        <begin position="253"/>
        <end position="273"/>
    </location>
</feature>
<feature type="compositionally biased region" description="Polar residues" evidence="1">
    <location>
        <begin position="195"/>
        <end position="207"/>
    </location>
</feature>
<proteinExistence type="predicted"/>
<dbReference type="Proteomes" id="UP001283361">
    <property type="component" value="Unassembled WGS sequence"/>
</dbReference>
<reference evidence="2" key="1">
    <citation type="journal article" date="2023" name="G3 (Bethesda)">
        <title>A reference genome for the long-term kleptoplast-retaining sea slug Elysia crispata morphotype clarki.</title>
        <authorList>
            <person name="Eastman K.E."/>
            <person name="Pendleton A.L."/>
            <person name="Shaikh M.A."/>
            <person name="Suttiyut T."/>
            <person name="Ogas R."/>
            <person name="Tomko P."/>
            <person name="Gavelis G."/>
            <person name="Widhalm J.R."/>
            <person name="Wisecaver J.H."/>
        </authorList>
    </citation>
    <scope>NUCLEOTIDE SEQUENCE</scope>
    <source>
        <strain evidence="2">ECLA1</strain>
    </source>
</reference>
<feature type="region of interest" description="Disordered" evidence="1">
    <location>
        <begin position="116"/>
        <end position="273"/>
    </location>
</feature>
<accession>A0AAE1AXM3</accession>
<dbReference type="AlphaFoldDB" id="A0AAE1AXM3"/>
<evidence type="ECO:0000313" key="3">
    <source>
        <dbReference type="Proteomes" id="UP001283361"/>
    </source>
</evidence>
<name>A0AAE1AXM3_9GAST</name>
<protein>
    <submittedName>
        <fullName evidence="2">Uncharacterized protein</fullName>
    </submittedName>
</protein>
<sequence>MMEVNISEQTKHLNHSVTAMKDHNSNSPTHKINMTSSSNDANVVINNQPENHVIPNSVPIPTSITTTSTNFPANKVVTKHVTYGDSTVVFMTPEQSPMTPDIGVKELLATEMNRSPQRHVMTSTTAVSRRRESPSRMAVQNKHYQNTNNNNNNNNVCDETAHVSASRRSGSTSPGSRQNHRSITSTETKTEMKSALSSETTDSQSSGLDARPGVNRASRRSPTPPPVVMRSSATSLDRLSWRNYRPPSEEYYDVLHPEPRGQTRAKETERFQV</sequence>
<feature type="compositionally biased region" description="Low complexity" evidence="1">
    <location>
        <begin position="164"/>
        <end position="177"/>
    </location>
</feature>
<feature type="compositionally biased region" description="Low complexity" evidence="1">
    <location>
        <begin position="146"/>
        <end position="155"/>
    </location>
</feature>